<evidence type="ECO:0000313" key="8">
    <source>
        <dbReference type="Proteomes" id="UP001283341"/>
    </source>
</evidence>
<evidence type="ECO:0000256" key="1">
    <source>
        <dbReference type="ARBA" id="ARBA00004245"/>
    </source>
</evidence>
<comment type="similarity">
    <text evidence="6">Belongs to the actin family.</text>
</comment>
<dbReference type="InterPro" id="IPR043129">
    <property type="entry name" value="ATPase_NBD"/>
</dbReference>
<dbReference type="InterPro" id="IPR004000">
    <property type="entry name" value="Actin"/>
</dbReference>
<dbReference type="EMBL" id="JAUEDM010000003">
    <property type="protein sequence ID" value="KAK3322872.1"/>
    <property type="molecule type" value="Genomic_DNA"/>
</dbReference>
<evidence type="ECO:0000313" key="7">
    <source>
        <dbReference type="EMBL" id="KAK3322872.1"/>
    </source>
</evidence>
<keyword evidence="2" id="KW-0963">Cytoplasm</keyword>
<keyword evidence="4" id="KW-0067">ATP-binding</keyword>
<keyword evidence="8" id="KW-1185">Reference proteome</keyword>
<dbReference type="PANTHER" id="PTHR11937">
    <property type="entry name" value="ACTIN"/>
    <property type="match status" value="1"/>
</dbReference>
<dbReference type="AlphaFoldDB" id="A0AAE0IDQ9"/>
<evidence type="ECO:0000256" key="6">
    <source>
        <dbReference type="RuleBase" id="RU000487"/>
    </source>
</evidence>
<dbReference type="FunFam" id="3.30.420.40:FF:000148">
    <property type="entry name" value="Actin, alpha skeletal muscle"/>
    <property type="match status" value="1"/>
</dbReference>
<dbReference type="SMART" id="SM00268">
    <property type="entry name" value="ACTIN"/>
    <property type="match status" value="1"/>
</dbReference>
<dbReference type="PRINTS" id="PR00190">
    <property type="entry name" value="ACTIN"/>
</dbReference>
<name>A0AAE0IDQ9_9PEZI</name>
<keyword evidence="5" id="KW-0206">Cytoskeleton</keyword>
<keyword evidence="3" id="KW-0547">Nucleotide-binding</keyword>
<dbReference type="Proteomes" id="UP001283341">
    <property type="component" value="Unassembled WGS sequence"/>
</dbReference>
<dbReference type="GO" id="GO:0005524">
    <property type="term" value="F:ATP binding"/>
    <property type="evidence" value="ECO:0007669"/>
    <property type="project" value="UniProtKB-KW"/>
</dbReference>
<evidence type="ECO:0000256" key="2">
    <source>
        <dbReference type="ARBA" id="ARBA00022490"/>
    </source>
</evidence>
<gene>
    <name evidence="7" type="ORF">B0H66DRAFT_555386</name>
</gene>
<dbReference type="Pfam" id="PF00022">
    <property type="entry name" value="Actin"/>
    <property type="match status" value="2"/>
</dbReference>
<dbReference type="Gene3D" id="3.90.640.10">
    <property type="entry name" value="Actin, Chain A, domain 4"/>
    <property type="match status" value="1"/>
</dbReference>
<comment type="subcellular location">
    <subcellularLocation>
        <location evidence="1">Cytoplasm</location>
        <location evidence="1">Cytoskeleton</location>
    </subcellularLocation>
</comment>
<reference evidence="7" key="2">
    <citation type="submission" date="2023-06" db="EMBL/GenBank/DDBJ databases">
        <authorList>
            <consortium name="Lawrence Berkeley National Laboratory"/>
            <person name="Haridas S."/>
            <person name="Hensen N."/>
            <person name="Bonometti L."/>
            <person name="Westerberg I."/>
            <person name="Brannstrom I.O."/>
            <person name="Guillou S."/>
            <person name="Cros-Aarteil S."/>
            <person name="Calhoun S."/>
            <person name="Kuo A."/>
            <person name="Mondo S."/>
            <person name="Pangilinan J."/>
            <person name="Riley R."/>
            <person name="Labutti K."/>
            <person name="Andreopoulos B."/>
            <person name="Lipzen A."/>
            <person name="Chen C."/>
            <person name="Yanf M."/>
            <person name="Daum C."/>
            <person name="Ng V."/>
            <person name="Clum A."/>
            <person name="Steindorff A."/>
            <person name="Ohm R."/>
            <person name="Martin F."/>
            <person name="Silar P."/>
            <person name="Natvig D."/>
            <person name="Lalanne C."/>
            <person name="Gautier V."/>
            <person name="Ament-Velasquez S.L."/>
            <person name="Kruys A."/>
            <person name="Hutchinson M.I."/>
            <person name="Powell A.J."/>
            <person name="Barry K."/>
            <person name="Miller A.N."/>
            <person name="Grigoriev I.V."/>
            <person name="Debuchy R."/>
            <person name="Gladieux P."/>
            <person name="Thoren M.H."/>
            <person name="Johannesson H."/>
        </authorList>
    </citation>
    <scope>NUCLEOTIDE SEQUENCE</scope>
    <source>
        <strain evidence="7">CBS 118394</strain>
    </source>
</reference>
<proteinExistence type="inferred from homology"/>
<evidence type="ECO:0000256" key="5">
    <source>
        <dbReference type="ARBA" id="ARBA00023212"/>
    </source>
</evidence>
<evidence type="ECO:0000256" key="3">
    <source>
        <dbReference type="ARBA" id="ARBA00022741"/>
    </source>
</evidence>
<reference evidence="7" key="1">
    <citation type="journal article" date="2023" name="Mol. Phylogenet. Evol.">
        <title>Genome-scale phylogeny and comparative genomics of the fungal order Sordariales.</title>
        <authorList>
            <person name="Hensen N."/>
            <person name="Bonometti L."/>
            <person name="Westerberg I."/>
            <person name="Brannstrom I.O."/>
            <person name="Guillou S."/>
            <person name="Cros-Aarteil S."/>
            <person name="Calhoun S."/>
            <person name="Haridas S."/>
            <person name="Kuo A."/>
            <person name="Mondo S."/>
            <person name="Pangilinan J."/>
            <person name="Riley R."/>
            <person name="LaButti K."/>
            <person name="Andreopoulos B."/>
            <person name="Lipzen A."/>
            <person name="Chen C."/>
            <person name="Yan M."/>
            <person name="Daum C."/>
            <person name="Ng V."/>
            <person name="Clum A."/>
            <person name="Steindorff A."/>
            <person name="Ohm R.A."/>
            <person name="Martin F."/>
            <person name="Silar P."/>
            <person name="Natvig D.O."/>
            <person name="Lalanne C."/>
            <person name="Gautier V."/>
            <person name="Ament-Velasquez S.L."/>
            <person name="Kruys A."/>
            <person name="Hutchinson M.I."/>
            <person name="Powell A.J."/>
            <person name="Barry K."/>
            <person name="Miller A.N."/>
            <person name="Grigoriev I.V."/>
            <person name="Debuchy R."/>
            <person name="Gladieux P."/>
            <person name="Hiltunen Thoren M."/>
            <person name="Johannesson H."/>
        </authorList>
    </citation>
    <scope>NUCLEOTIDE SEQUENCE</scope>
    <source>
        <strain evidence="7">CBS 118394</strain>
    </source>
</reference>
<accession>A0AAE0IDQ9</accession>
<dbReference type="GO" id="GO:0005856">
    <property type="term" value="C:cytoskeleton"/>
    <property type="evidence" value="ECO:0007669"/>
    <property type="project" value="UniProtKB-SubCell"/>
</dbReference>
<protein>
    <submittedName>
        <fullName evidence="7">Actin family</fullName>
    </submittedName>
</protein>
<evidence type="ECO:0000256" key="4">
    <source>
        <dbReference type="ARBA" id="ARBA00022840"/>
    </source>
</evidence>
<sequence>MDPDLAAIVFDISGPKRTQAGFAGDDGPRAAFPWIVGRRKNYGICTLGATNIKDIYVGDEVEAYERERQFKLQHSNPIEDGVVVNWNDMEKVWHHAFYDRLKAEPEQHPLLIADRVVLAPKDNRKMMTQVVFETFNVPAFYASYDCSLSMHMNDNSPSRNTGLCIYSCDTFTSVTPVVDGMVMRHAAKRLAIGGRDITDLLQGSLAEKGYDIQRSTVEDMKRKLCHVTQGSNDHHQFLIGDLEAMMSKKLYTLPDGQVIDIDKEERTRAPEIMFNSTNVEQSLHLAGLESIMRCDETVRQDIAGNVLISGGNMRFPGLKERLQKELDKITPADWLPVEVRVLKNEKTSAWISGSILASLSTFSQMWISAADYNETGPSIVHRKCFY</sequence>
<dbReference type="SUPFAM" id="SSF53067">
    <property type="entry name" value="Actin-like ATPase domain"/>
    <property type="match status" value="2"/>
</dbReference>
<organism evidence="7 8">
    <name type="scientific">Apodospora peruviana</name>
    <dbReference type="NCBI Taxonomy" id="516989"/>
    <lineage>
        <taxon>Eukaryota</taxon>
        <taxon>Fungi</taxon>
        <taxon>Dikarya</taxon>
        <taxon>Ascomycota</taxon>
        <taxon>Pezizomycotina</taxon>
        <taxon>Sordariomycetes</taxon>
        <taxon>Sordariomycetidae</taxon>
        <taxon>Sordariales</taxon>
        <taxon>Lasiosphaeriaceae</taxon>
        <taxon>Apodospora</taxon>
    </lineage>
</organism>
<comment type="caution">
    <text evidence="7">The sequence shown here is derived from an EMBL/GenBank/DDBJ whole genome shotgun (WGS) entry which is preliminary data.</text>
</comment>
<dbReference type="Gene3D" id="3.30.420.40">
    <property type="match status" value="2"/>
</dbReference>